<keyword evidence="2" id="KW-1185">Reference proteome</keyword>
<sequence>MSHVEICSHLQLKCQNYDENYDSEPSNDSKPNRNLGPQSRWLTLIFRDGGCQWWTKIIVIDRLTQFRPLRRLRCDEFSQFAQSIDYRALPPLDGTVTKVSLTITKETHNSVKFRPGCKSQDNAYATIAHKMNYEITEDPKRVFYPVCSSSSLRRIDANQLQSTCEIL</sequence>
<evidence type="ECO:0000313" key="1">
    <source>
        <dbReference type="EMBL" id="OQE46239.1"/>
    </source>
</evidence>
<dbReference type="AlphaFoldDB" id="A0A1V6V6W6"/>
<comment type="caution">
    <text evidence="1">The sequence shown here is derived from an EMBL/GenBank/DDBJ whole genome shotgun (WGS) entry which is preliminary data.</text>
</comment>
<reference evidence="2" key="1">
    <citation type="journal article" date="2017" name="Nat. Microbiol.">
        <title>Global analysis of biosynthetic gene clusters reveals vast potential of secondary metabolite production in Penicillium species.</title>
        <authorList>
            <person name="Nielsen J.C."/>
            <person name="Grijseels S."/>
            <person name="Prigent S."/>
            <person name="Ji B."/>
            <person name="Dainat J."/>
            <person name="Nielsen K.F."/>
            <person name="Frisvad J.C."/>
            <person name="Workman M."/>
            <person name="Nielsen J."/>
        </authorList>
    </citation>
    <scope>NUCLEOTIDE SEQUENCE [LARGE SCALE GENOMIC DNA]</scope>
    <source>
        <strain evidence="2">IBT 31321</strain>
    </source>
</reference>
<gene>
    <name evidence="1" type="ORF">PENCOP_c001G00306</name>
</gene>
<accession>A0A1V6V6W6</accession>
<proteinExistence type="predicted"/>
<organism evidence="1 2">
    <name type="scientific">Penicillium coprophilum</name>
    <dbReference type="NCBI Taxonomy" id="36646"/>
    <lineage>
        <taxon>Eukaryota</taxon>
        <taxon>Fungi</taxon>
        <taxon>Dikarya</taxon>
        <taxon>Ascomycota</taxon>
        <taxon>Pezizomycotina</taxon>
        <taxon>Eurotiomycetes</taxon>
        <taxon>Eurotiomycetidae</taxon>
        <taxon>Eurotiales</taxon>
        <taxon>Aspergillaceae</taxon>
        <taxon>Penicillium</taxon>
    </lineage>
</organism>
<dbReference type="EMBL" id="MDDG01000001">
    <property type="protein sequence ID" value="OQE46239.1"/>
    <property type="molecule type" value="Genomic_DNA"/>
</dbReference>
<dbReference type="Proteomes" id="UP000191500">
    <property type="component" value="Unassembled WGS sequence"/>
</dbReference>
<protein>
    <submittedName>
        <fullName evidence="1">Uncharacterized protein</fullName>
    </submittedName>
</protein>
<evidence type="ECO:0000313" key="2">
    <source>
        <dbReference type="Proteomes" id="UP000191500"/>
    </source>
</evidence>
<name>A0A1V6V6W6_9EURO</name>